<accession>H1PTU4</accession>
<name>H1PTU4_9FUSO</name>
<dbReference type="PATRIC" id="fig|457404.5.peg.2266"/>
<gene>
    <name evidence="2" type="ORF">HMPREF0402_01837</name>
</gene>
<comment type="caution">
    <text evidence="2">The sequence shown here is derived from an EMBL/GenBank/DDBJ whole genome shotgun (WGS) entry which is preliminary data.</text>
</comment>
<keyword evidence="1" id="KW-0472">Membrane</keyword>
<evidence type="ECO:0000256" key="1">
    <source>
        <dbReference type="SAM" id="Phobius"/>
    </source>
</evidence>
<feature type="transmembrane region" description="Helical" evidence="1">
    <location>
        <begin position="12"/>
        <end position="34"/>
    </location>
</feature>
<proteinExistence type="predicted"/>
<protein>
    <submittedName>
        <fullName evidence="2">Uncharacterized protein</fullName>
    </submittedName>
</protein>
<dbReference type="HOGENOM" id="CLU_1452477_0_0_0"/>
<feature type="transmembrane region" description="Helical" evidence="1">
    <location>
        <begin position="80"/>
        <end position="99"/>
    </location>
</feature>
<sequence length="186" mass="21709">MEITMGTDIINTFTLLLPGLGIYCFFMTFLNDNIEELKKNFNLKNAVFFIGIFSFLSYLLVIAIYYVIFMFVFLKENETINLILFVMNITFPICMYCYYIKKGKKISDKNFAICMLLIIFFYLSSFRKYDLKFFSPNKTPILNSPLNTDIGYIIFATSIGLCIAIIICLFFKKEINALKRKSNIII</sequence>
<feature type="transmembrane region" description="Helical" evidence="1">
    <location>
        <begin position="111"/>
        <end position="130"/>
    </location>
</feature>
<dbReference type="Proteomes" id="UP000003233">
    <property type="component" value="Unassembled WGS sequence"/>
</dbReference>
<reference evidence="2 3" key="1">
    <citation type="submission" date="2012-07" db="EMBL/GenBank/DDBJ databases">
        <title>The Genome Sequence of Fusobacterium ulcerans 12_1B.</title>
        <authorList>
            <consortium name="The Broad Institute Genome Sequencing Platform"/>
            <person name="Earl A."/>
            <person name="Ward D."/>
            <person name="Feldgarden M."/>
            <person name="Gevers D."/>
            <person name="Strauss J."/>
            <person name="Ambrose C.E."/>
            <person name="Allen-Vercoe E."/>
            <person name="Walker B."/>
            <person name="Young S.K."/>
            <person name="Zeng Q."/>
            <person name="Gargeya S."/>
            <person name="Fitzgerald M."/>
            <person name="Haas B."/>
            <person name="Abouelleil A."/>
            <person name="Alvarado L."/>
            <person name="Arachchi H.M."/>
            <person name="Berlin A.M."/>
            <person name="Chapman S.B."/>
            <person name="Goldberg J."/>
            <person name="Griggs A."/>
            <person name="Gujja S."/>
            <person name="Hansen M."/>
            <person name="Howarth C."/>
            <person name="Imamovic A."/>
            <person name="Larimer J."/>
            <person name="McCowen C."/>
            <person name="Montmayeur A."/>
            <person name="Murphy C."/>
            <person name="Neiman D."/>
            <person name="Pearson M."/>
            <person name="Priest M."/>
            <person name="Roberts A."/>
            <person name="Saif S."/>
            <person name="Shea T."/>
            <person name="Sisk P."/>
            <person name="Sykes S."/>
            <person name="Wortman J."/>
            <person name="Nusbaum C."/>
            <person name="Birren B."/>
        </authorList>
    </citation>
    <scope>NUCLEOTIDE SEQUENCE [LARGE SCALE GENOMIC DNA]</scope>
    <source>
        <strain evidence="2 3">12_1B</strain>
    </source>
</reference>
<evidence type="ECO:0000313" key="2">
    <source>
        <dbReference type="EMBL" id="EHO80764.2"/>
    </source>
</evidence>
<feature type="transmembrane region" description="Helical" evidence="1">
    <location>
        <begin position="150"/>
        <end position="171"/>
    </location>
</feature>
<evidence type="ECO:0000313" key="3">
    <source>
        <dbReference type="Proteomes" id="UP000003233"/>
    </source>
</evidence>
<feature type="transmembrane region" description="Helical" evidence="1">
    <location>
        <begin position="46"/>
        <end position="74"/>
    </location>
</feature>
<dbReference type="RefSeq" id="WP_016361855.1">
    <property type="nucleotide sequence ID" value="NZ_KE161008.1"/>
</dbReference>
<dbReference type="AlphaFoldDB" id="H1PTU4"/>
<keyword evidence="1" id="KW-0812">Transmembrane</keyword>
<keyword evidence="3" id="KW-1185">Reference proteome</keyword>
<organism evidence="2 3">
    <name type="scientific">Fusobacterium ulcerans 12-1B</name>
    <dbReference type="NCBI Taxonomy" id="457404"/>
    <lineage>
        <taxon>Bacteria</taxon>
        <taxon>Fusobacteriati</taxon>
        <taxon>Fusobacteriota</taxon>
        <taxon>Fusobacteriia</taxon>
        <taxon>Fusobacteriales</taxon>
        <taxon>Fusobacteriaceae</taxon>
        <taxon>Fusobacterium</taxon>
    </lineage>
</organism>
<dbReference type="EMBL" id="AGWJ02000021">
    <property type="protein sequence ID" value="EHO80764.2"/>
    <property type="molecule type" value="Genomic_DNA"/>
</dbReference>
<keyword evidence="1" id="KW-1133">Transmembrane helix</keyword>